<evidence type="ECO:0000313" key="3">
    <source>
        <dbReference type="Proteomes" id="UP000077315"/>
    </source>
</evidence>
<sequence>MGTSSGSGSGGYGGYGGYGGVRCIQDNLNGEIVFFKRGHFLGRLIVSFYSILVFFQYCHGYWTNRNKYDKDVMKDLRTKYSYDGPVHQLNFFLKFWCGNLGATPKDKIK</sequence>
<dbReference type="InParanoid" id="A0A162QAL6"/>
<evidence type="ECO:0000256" key="1">
    <source>
        <dbReference type="SAM" id="Phobius"/>
    </source>
</evidence>
<accession>A0A162QAL6</accession>
<keyword evidence="1" id="KW-0812">Transmembrane</keyword>
<gene>
    <name evidence="2" type="ORF">PHYBLDRAFT_162067</name>
</gene>
<dbReference type="GeneID" id="28995461"/>
<proteinExistence type="predicted"/>
<protein>
    <submittedName>
        <fullName evidence="2">Uncharacterized protein</fullName>
    </submittedName>
</protein>
<evidence type="ECO:0000313" key="2">
    <source>
        <dbReference type="EMBL" id="OAD81456.1"/>
    </source>
</evidence>
<name>A0A162QAL6_PHYB8</name>
<feature type="transmembrane region" description="Helical" evidence="1">
    <location>
        <begin position="40"/>
        <end position="58"/>
    </location>
</feature>
<dbReference type="EMBL" id="KV440971">
    <property type="protein sequence ID" value="OAD81456.1"/>
    <property type="molecule type" value="Genomic_DNA"/>
</dbReference>
<reference evidence="3" key="1">
    <citation type="submission" date="2015-06" db="EMBL/GenBank/DDBJ databases">
        <title>Expansion of signal transduction pathways in fungi by whole-genome duplication.</title>
        <authorList>
            <consortium name="DOE Joint Genome Institute"/>
            <person name="Corrochano L.M."/>
            <person name="Kuo A."/>
            <person name="Marcet-Houben M."/>
            <person name="Polaino S."/>
            <person name="Salamov A."/>
            <person name="Villalobos J.M."/>
            <person name="Alvarez M.I."/>
            <person name="Avalos J."/>
            <person name="Benito E.P."/>
            <person name="Benoit I."/>
            <person name="Burger G."/>
            <person name="Camino L.P."/>
            <person name="Canovas D."/>
            <person name="Cerda-Olmedo E."/>
            <person name="Cheng J.-F."/>
            <person name="Dominguez A."/>
            <person name="Elias M."/>
            <person name="Eslava A.P."/>
            <person name="Glaser F."/>
            <person name="Grimwood J."/>
            <person name="Gutierrez G."/>
            <person name="Heitman J."/>
            <person name="Henrissat B."/>
            <person name="Iturriaga E.A."/>
            <person name="Lang B.F."/>
            <person name="Lavin J.L."/>
            <person name="Lee S."/>
            <person name="Li W."/>
            <person name="Lindquist E."/>
            <person name="Lopez-Garcia S."/>
            <person name="Luque E.M."/>
            <person name="Marcos A.T."/>
            <person name="Martin J."/>
            <person name="McCluskey K."/>
            <person name="Medina H.R."/>
            <person name="Miralles-Duran A."/>
            <person name="Miyazaki A."/>
            <person name="Munoz-Torres E."/>
            <person name="Oguiza J.A."/>
            <person name="Ohm R."/>
            <person name="Olmedo M."/>
            <person name="Orejas M."/>
            <person name="Ortiz-Castellanos L."/>
            <person name="Pisabarro A.G."/>
            <person name="Rodriguez-Romero J."/>
            <person name="Ruiz-Herrera J."/>
            <person name="Ruiz-Vazquez R."/>
            <person name="Sanz C."/>
            <person name="Schackwitz W."/>
            <person name="Schmutz J."/>
            <person name="Shahriari M."/>
            <person name="Shelest E."/>
            <person name="Silva-Franco F."/>
            <person name="Soanes D."/>
            <person name="Syed K."/>
            <person name="Tagua V.G."/>
            <person name="Talbot N.J."/>
            <person name="Thon M."/>
            <person name="De vries R.P."/>
            <person name="Wiebenga A."/>
            <person name="Yadav J.S."/>
            <person name="Braun E.L."/>
            <person name="Baker S."/>
            <person name="Garre V."/>
            <person name="Horwitz B."/>
            <person name="Torres-Martinez S."/>
            <person name="Idnurm A."/>
            <person name="Herrera-Estrella A."/>
            <person name="Gabaldon T."/>
            <person name="Grigoriev I.V."/>
        </authorList>
    </citation>
    <scope>NUCLEOTIDE SEQUENCE [LARGE SCALE GENOMIC DNA]</scope>
    <source>
        <strain evidence="3">NRRL 1555(-)</strain>
    </source>
</reference>
<keyword evidence="1" id="KW-0472">Membrane</keyword>
<dbReference type="RefSeq" id="XP_018299496.1">
    <property type="nucleotide sequence ID" value="XM_018434555.1"/>
</dbReference>
<keyword evidence="3" id="KW-1185">Reference proteome</keyword>
<dbReference type="AlphaFoldDB" id="A0A162QAL6"/>
<organism evidence="2 3">
    <name type="scientific">Phycomyces blakesleeanus (strain ATCC 8743b / DSM 1359 / FGSC 10004 / NBRC 33097 / NRRL 1555)</name>
    <dbReference type="NCBI Taxonomy" id="763407"/>
    <lineage>
        <taxon>Eukaryota</taxon>
        <taxon>Fungi</taxon>
        <taxon>Fungi incertae sedis</taxon>
        <taxon>Mucoromycota</taxon>
        <taxon>Mucoromycotina</taxon>
        <taxon>Mucoromycetes</taxon>
        <taxon>Mucorales</taxon>
        <taxon>Phycomycetaceae</taxon>
        <taxon>Phycomyces</taxon>
    </lineage>
</organism>
<keyword evidence="1" id="KW-1133">Transmembrane helix</keyword>
<dbReference type="VEuPathDB" id="FungiDB:PHYBLDRAFT_162067"/>
<dbReference type="Proteomes" id="UP000077315">
    <property type="component" value="Unassembled WGS sequence"/>
</dbReference>